<keyword evidence="5" id="KW-1185">Reference proteome</keyword>
<dbReference type="InterPro" id="IPR036249">
    <property type="entry name" value="Thioredoxin-like_sf"/>
</dbReference>
<dbReference type="SUPFAM" id="SSF47616">
    <property type="entry name" value="GST C-terminal domain-like"/>
    <property type="match status" value="1"/>
</dbReference>
<dbReference type="PANTHER" id="PTHR44051">
    <property type="entry name" value="GLUTATHIONE S-TRANSFERASE-RELATED"/>
    <property type="match status" value="1"/>
</dbReference>
<dbReference type="Gene3D" id="3.40.30.10">
    <property type="entry name" value="Glutaredoxin"/>
    <property type="match status" value="1"/>
</dbReference>
<dbReference type="Gene3D" id="1.20.1050.10">
    <property type="match status" value="1"/>
</dbReference>
<gene>
    <name evidence="4" type="ORF">DWU98_14710</name>
</gene>
<feature type="domain" description="GST C-terminal" evidence="3">
    <location>
        <begin position="90"/>
        <end position="215"/>
    </location>
</feature>
<dbReference type="FunFam" id="3.40.30.10:FF:000046">
    <property type="entry name" value="GSH-dependent disulfide bond oxidoreductase"/>
    <property type="match status" value="1"/>
</dbReference>
<dbReference type="PROSITE" id="PS50404">
    <property type="entry name" value="GST_NTER"/>
    <property type="match status" value="1"/>
</dbReference>
<dbReference type="RefSeq" id="WP_115496328.1">
    <property type="nucleotide sequence ID" value="NZ_QRBE01000009.1"/>
</dbReference>
<evidence type="ECO:0000256" key="1">
    <source>
        <dbReference type="RuleBase" id="RU003494"/>
    </source>
</evidence>
<sequence>MIDLYFSPTPNGLKAKLFIEEAGLPYRIVPVALSKGEQFKPDFLVISPNNKIPAIVDHEPPGGGAPISLFESGAIMLYLAEKTGRLMPTDIYHRAEVLQWLFWQVGGLGPMAGQIGHFNVYAPEKVAYAIDRYTRETARLYGVLDRRLANRAFIAGEFSIADIACYPWIVPHEAHGQDLAEFPHLKRWFETMATRPATVRTYEGIENVYAPKQAISEAEREVLFRQGAKGRA</sequence>
<dbReference type="InterPro" id="IPR004045">
    <property type="entry name" value="Glutathione_S-Trfase_N"/>
</dbReference>
<dbReference type="AlphaFoldDB" id="A0A370WVP5"/>
<reference evidence="4 5" key="1">
    <citation type="submission" date="2018-07" db="EMBL/GenBank/DDBJ databases">
        <title>Dyella monticola sp. nov. and Dyella psychrodurans sp. nov. isolated from monsoon evergreen broad-leaved forest soil of Dinghu Mountain, China.</title>
        <authorList>
            <person name="Gao Z."/>
            <person name="Qiu L."/>
        </authorList>
    </citation>
    <scope>NUCLEOTIDE SEQUENCE [LARGE SCALE GENOMIC DNA]</scope>
    <source>
        <strain evidence="4 5">4G-K06</strain>
    </source>
</reference>
<dbReference type="InterPro" id="IPR036282">
    <property type="entry name" value="Glutathione-S-Trfase_C_sf"/>
</dbReference>
<dbReference type="PROSITE" id="PS50405">
    <property type="entry name" value="GST_CTER"/>
    <property type="match status" value="1"/>
</dbReference>
<dbReference type="CDD" id="cd10291">
    <property type="entry name" value="GST_C_YfcG_like"/>
    <property type="match status" value="1"/>
</dbReference>
<evidence type="ECO:0000313" key="4">
    <source>
        <dbReference type="EMBL" id="RDS80160.1"/>
    </source>
</evidence>
<evidence type="ECO:0000259" key="2">
    <source>
        <dbReference type="PROSITE" id="PS50404"/>
    </source>
</evidence>
<dbReference type="InterPro" id="IPR004046">
    <property type="entry name" value="GST_C"/>
</dbReference>
<comment type="caution">
    <text evidence="4">The sequence shown here is derived from an EMBL/GenBank/DDBJ whole genome shotgun (WGS) entry which is preliminary data.</text>
</comment>
<dbReference type="CDD" id="cd03048">
    <property type="entry name" value="GST_N_Ure2p_like"/>
    <property type="match status" value="1"/>
</dbReference>
<dbReference type="PANTHER" id="PTHR44051:SF19">
    <property type="entry name" value="DISULFIDE-BOND OXIDOREDUCTASE YFCG"/>
    <property type="match status" value="1"/>
</dbReference>
<evidence type="ECO:0000259" key="3">
    <source>
        <dbReference type="PROSITE" id="PS50405"/>
    </source>
</evidence>
<dbReference type="InterPro" id="IPR040079">
    <property type="entry name" value="Glutathione_S-Trfase"/>
</dbReference>
<dbReference type="SFLD" id="SFLDG01151">
    <property type="entry name" value="Main.2:_Nu-like"/>
    <property type="match status" value="1"/>
</dbReference>
<dbReference type="InterPro" id="IPR010987">
    <property type="entry name" value="Glutathione-S-Trfase_C-like"/>
</dbReference>
<feature type="domain" description="GST N-terminal" evidence="2">
    <location>
        <begin position="1"/>
        <end position="87"/>
    </location>
</feature>
<dbReference type="SFLD" id="SFLDG00358">
    <property type="entry name" value="Main_(cytGST)"/>
    <property type="match status" value="1"/>
</dbReference>
<dbReference type="Proteomes" id="UP000254258">
    <property type="component" value="Unassembled WGS sequence"/>
</dbReference>
<dbReference type="Pfam" id="PF02798">
    <property type="entry name" value="GST_N"/>
    <property type="match status" value="1"/>
</dbReference>
<dbReference type="EMBL" id="QRBE01000009">
    <property type="protein sequence ID" value="RDS80160.1"/>
    <property type="molecule type" value="Genomic_DNA"/>
</dbReference>
<dbReference type="OrthoDB" id="9803562at2"/>
<proteinExistence type="inferred from homology"/>
<dbReference type="SFLD" id="SFLDS00019">
    <property type="entry name" value="Glutathione_Transferase_(cytos"/>
    <property type="match status" value="1"/>
</dbReference>
<comment type="similarity">
    <text evidence="1">Belongs to the GST superfamily.</text>
</comment>
<accession>A0A370WVP5</accession>
<dbReference type="SUPFAM" id="SSF52833">
    <property type="entry name" value="Thioredoxin-like"/>
    <property type="match status" value="1"/>
</dbReference>
<dbReference type="Pfam" id="PF00043">
    <property type="entry name" value="GST_C"/>
    <property type="match status" value="1"/>
</dbReference>
<organism evidence="4 5">
    <name type="scientific">Dyella monticola</name>
    <dbReference type="NCBI Taxonomy" id="1927958"/>
    <lineage>
        <taxon>Bacteria</taxon>
        <taxon>Pseudomonadati</taxon>
        <taxon>Pseudomonadota</taxon>
        <taxon>Gammaproteobacteria</taxon>
        <taxon>Lysobacterales</taxon>
        <taxon>Rhodanobacteraceae</taxon>
        <taxon>Dyella</taxon>
    </lineage>
</organism>
<name>A0A370WVP5_9GAMM</name>
<evidence type="ECO:0000313" key="5">
    <source>
        <dbReference type="Proteomes" id="UP000254258"/>
    </source>
</evidence>
<protein>
    <submittedName>
        <fullName evidence="4">Thiol:disulfide oxidoreductase</fullName>
    </submittedName>
</protein>